<evidence type="ECO:0000313" key="3">
    <source>
        <dbReference type="Proteomes" id="UP000242287"/>
    </source>
</evidence>
<evidence type="ECO:0000256" key="1">
    <source>
        <dbReference type="SAM" id="MobiDB-lite"/>
    </source>
</evidence>
<dbReference type="InterPro" id="IPR042859">
    <property type="entry name" value="NOL11"/>
</dbReference>
<dbReference type="GO" id="GO:0005730">
    <property type="term" value="C:nucleolus"/>
    <property type="evidence" value="ECO:0007669"/>
    <property type="project" value="TreeGrafter"/>
</dbReference>
<dbReference type="GO" id="GO:0030490">
    <property type="term" value="P:maturation of SSU-rRNA"/>
    <property type="evidence" value="ECO:0007669"/>
    <property type="project" value="InterPro"/>
</dbReference>
<dbReference type="STRING" id="703135.A0A2A9NHR9"/>
<evidence type="ECO:0000313" key="2">
    <source>
        <dbReference type="EMBL" id="PFH50149.1"/>
    </source>
</evidence>
<dbReference type="AlphaFoldDB" id="A0A2A9NHR9"/>
<dbReference type="EMBL" id="KZ302010">
    <property type="protein sequence ID" value="PFH50149.1"/>
    <property type="molecule type" value="Genomic_DNA"/>
</dbReference>
<protein>
    <submittedName>
        <fullName evidence="2">Uncharacterized protein</fullName>
    </submittedName>
</protein>
<keyword evidence="3" id="KW-1185">Reference proteome</keyword>
<name>A0A2A9NHR9_9AGAR</name>
<proteinExistence type="predicted"/>
<dbReference type="PANTHER" id="PTHR15633">
    <property type="entry name" value="NUCLEOLAR PROTEIN 11"/>
    <property type="match status" value="1"/>
</dbReference>
<accession>A0A2A9NHR9</accession>
<dbReference type="GO" id="GO:0003723">
    <property type="term" value="F:RNA binding"/>
    <property type="evidence" value="ECO:0007669"/>
    <property type="project" value="TreeGrafter"/>
</dbReference>
<gene>
    <name evidence="2" type="ORF">AMATHDRAFT_48133</name>
</gene>
<feature type="region of interest" description="Disordered" evidence="1">
    <location>
        <begin position="434"/>
        <end position="458"/>
    </location>
</feature>
<dbReference type="PANTHER" id="PTHR15633:SF2">
    <property type="entry name" value="NUCLEOLAR PROTEIN 11"/>
    <property type="match status" value="1"/>
</dbReference>
<dbReference type="Proteomes" id="UP000242287">
    <property type="component" value="Unassembled WGS sequence"/>
</dbReference>
<feature type="compositionally biased region" description="Acidic residues" evidence="1">
    <location>
        <begin position="444"/>
        <end position="457"/>
    </location>
</feature>
<feature type="region of interest" description="Disordered" evidence="1">
    <location>
        <begin position="381"/>
        <end position="406"/>
    </location>
</feature>
<reference evidence="2 3" key="1">
    <citation type="submission" date="2014-02" db="EMBL/GenBank/DDBJ databases">
        <title>Transposable element dynamics among asymbiotic and ectomycorrhizal Amanita fungi.</title>
        <authorList>
            <consortium name="DOE Joint Genome Institute"/>
            <person name="Hess J."/>
            <person name="Skrede I."/>
            <person name="Wolfe B."/>
            <person name="LaButti K."/>
            <person name="Ohm R.A."/>
            <person name="Grigoriev I.V."/>
            <person name="Pringle A."/>
        </authorList>
    </citation>
    <scope>NUCLEOTIDE SEQUENCE [LARGE SCALE GENOMIC DNA]</scope>
    <source>
        <strain evidence="2 3">SKay4041</strain>
    </source>
</reference>
<organism evidence="2 3">
    <name type="scientific">Amanita thiersii Skay4041</name>
    <dbReference type="NCBI Taxonomy" id="703135"/>
    <lineage>
        <taxon>Eukaryota</taxon>
        <taxon>Fungi</taxon>
        <taxon>Dikarya</taxon>
        <taxon>Basidiomycota</taxon>
        <taxon>Agaricomycotina</taxon>
        <taxon>Agaricomycetes</taxon>
        <taxon>Agaricomycetidae</taxon>
        <taxon>Agaricales</taxon>
        <taxon>Pluteineae</taxon>
        <taxon>Amanitaceae</taxon>
        <taxon>Amanita</taxon>
    </lineage>
</organism>
<dbReference type="OrthoDB" id="4349954at2759"/>
<sequence length="856" mass="93624">MSINEPFVIATYNHPLFASTNTDYVSVAVQSDGAHVIQLSTLRPVISHTLGPSTTFASPPLTVSDNKTHTHTTYAVIQSSSDLREGQLPGKTIWIWTENLSSSIADRAEAHKKKAAVTVPHTIAGLYHLPELPRRVIVVSHTGEVSLLDADSMRVQTMLDRSSNGTGSLVKTFVYPRVDCTFLSPNTTRQDGAVVVLALVDSKTNNVVLEAICITSEPKDNPFIFIGSCKTEFSISQITDFSCSTSGYVSILTNDGHWHSHTLDPSDRESFTLSPTSEPFKLKHLRFSKDSTTKSVALLPLTSSHVLLAGISSSKDIVLHIWDLQYSVLITTHVLPLPSVFASSPAPYTLTLVPSFPTSSSSATAQKPPLVDSQALLVLAPPSQTNPSGKAMNGSSKSKSKSKPAQAAPVPSTIFVIPYVVARQSTIANAMGRASASAQWIAPSEDDEGGDEDERDGLDEGRRKVLKAMQEAMVGNRPQAANEGFLKWEKASQQGVDGDQDQSSKVTYGYGFVKRVLEVVLQPEKNPASVIYSSEIVRHLMQRRVVSAGMVEGGLVKVLKAKNDWVCCFRGFSITTKADINGQKSIELALENVIDLRETEIAEALWDVIISSNPLAITTTTATTDPDAMQVDSNPVTNQDTSSLTDFLALCVEYKTTPAHLRVAVRQQLLRAVPTSAHAWSAAECALAVLHVLVGWIRAWTVREVKLMPEVRKREDGVWVVDSNKGDDGRKSREKEGRRSMPELSKILAFTETFLDATFLTLVQHSPAQEVLKELETLFESEIAFTLDVQPLFGALDQFARAHERVLREAEERASTGGVDVVGKKGYQEDWRQRKKRQHEQAGMGIGLYQVEELVL</sequence>